<feature type="signal peptide" evidence="5">
    <location>
        <begin position="1"/>
        <end position="32"/>
    </location>
</feature>
<dbReference type="Pfam" id="PF00593">
    <property type="entry name" value="TonB_dep_Rec_b-barrel"/>
    <property type="match status" value="1"/>
</dbReference>
<evidence type="ECO:0000259" key="6">
    <source>
        <dbReference type="Pfam" id="PF00593"/>
    </source>
</evidence>
<dbReference type="RefSeq" id="WP_148064426.1">
    <property type="nucleotide sequence ID" value="NZ_VRYZ01000004.1"/>
</dbReference>
<dbReference type="CDD" id="cd01347">
    <property type="entry name" value="ligand_gated_channel"/>
    <property type="match status" value="1"/>
</dbReference>
<dbReference type="GO" id="GO:0009279">
    <property type="term" value="C:cell outer membrane"/>
    <property type="evidence" value="ECO:0007669"/>
    <property type="project" value="UniProtKB-SubCell"/>
</dbReference>
<evidence type="ECO:0000256" key="5">
    <source>
        <dbReference type="SAM" id="SignalP"/>
    </source>
</evidence>
<dbReference type="InterPro" id="IPR000531">
    <property type="entry name" value="Beta-barrel_TonB"/>
</dbReference>
<dbReference type="Proteomes" id="UP000321933">
    <property type="component" value="Unassembled WGS sequence"/>
</dbReference>
<keyword evidence="5" id="KW-0732">Signal</keyword>
<keyword evidence="3" id="KW-0998">Cell outer membrane</keyword>
<feature type="chain" id="PRO_5022962468" evidence="5">
    <location>
        <begin position="33"/>
        <end position="895"/>
    </location>
</feature>
<comment type="caution">
    <text evidence="8">The sequence shown here is derived from an EMBL/GenBank/DDBJ whole genome shotgun (WGS) entry which is preliminary data.</text>
</comment>
<dbReference type="AlphaFoldDB" id="A0A5C8ZV78"/>
<dbReference type="Gene3D" id="2.170.130.10">
    <property type="entry name" value="TonB-dependent receptor, plug domain"/>
    <property type="match status" value="1"/>
</dbReference>
<dbReference type="PANTHER" id="PTHR40980">
    <property type="entry name" value="PLUG DOMAIN-CONTAINING PROTEIN"/>
    <property type="match status" value="1"/>
</dbReference>
<sequence length="895" mass="99100">MSKQRVFKRNVLALSVAAANVLGAAVALPAFAQSSESESGQVLEEIVVTGYRQSLKQSLDMKRDAVGAVDAIVAEDIAKFPDLNLAESLQRIPGVSIRREAGEGRNITVRGLGPQFTRVRVNGMEGLSTGGGTDSSGGVNRDRQFDFNIFASELFNSIVVRKTQEAWVDEGSLGATVDLRTARPFDYDGQAAALNMQGLYNDLVEEVDPRVAGLYSNIFADGKLGVLIAGAYTEREIYEEGASTVRWQNADWGSCSGCSSPGEVAAVNDSFHPRIPRYGRLTHDQERIGINGAIQWRPSDRTEIVFEGMYGTLEGTRQEQFLEALIRNEEDVMDVADYTLNGNVMTAGTFNNTFVRIENRLDELETKFTQYVLSGSHYFSDDLRMDAMFGTADSEFENPQQTTIIFDNFTDGYSYDYSDPDLPRLDYGFDVTDASQFEYTEFRDRPNFVDNSFDNFKLDFDWTVNNWLTMKAGGSFKKYTFDVAEGRRDGRVADVLGANVPVTPELADMLKGFGSGLDMPGGNDKAWVVPNIDAGAALVDLYNIEATPRDGDIRSVEEETTAYYVQADFEVPVGNMNLRANAGLRYYDTELASTGILSGSTVTVDTEYDDILPAINTALEISDTFVVRASWAQVMARPGLSNLTPGGSIGVFGEPTLSFGNPELEPFQADAYDLSAEWYFMDEGLFSVGYFYKDIDSFVARVSEDGIPFSSLGLPCSLLDASPIQGECDTPFRVTRNENGNGGELSGVELIFQMPFTFLPGILANTGFAGNYTYVDSEVDYAAPGEPKDLGPLVQTSENNYNATLYYEDDKFAARMSVNYRDDFLIDFPDEVVEEATQVDFSSSYNWNENLQLTFEVINITDEFFDQRHLAGGNSLSYVYHHTGRNYFLGFRWKL</sequence>
<proteinExistence type="inferred from homology"/>
<keyword evidence="8" id="KW-0675">Receptor</keyword>
<evidence type="ECO:0000313" key="8">
    <source>
        <dbReference type="EMBL" id="TXS91729.1"/>
    </source>
</evidence>
<dbReference type="EMBL" id="VRYZ01000004">
    <property type="protein sequence ID" value="TXS91729.1"/>
    <property type="molecule type" value="Genomic_DNA"/>
</dbReference>
<dbReference type="InterPro" id="IPR012910">
    <property type="entry name" value="Plug_dom"/>
</dbReference>
<dbReference type="SUPFAM" id="SSF56935">
    <property type="entry name" value="Porins"/>
    <property type="match status" value="1"/>
</dbReference>
<feature type="domain" description="TonB-dependent receptor-like beta-barrel" evidence="6">
    <location>
        <begin position="407"/>
        <end position="860"/>
    </location>
</feature>
<dbReference type="Pfam" id="PF07715">
    <property type="entry name" value="Plug"/>
    <property type="match status" value="1"/>
</dbReference>
<keyword evidence="2 4" id="KW-0472">Membrane</keyword>
<evidence type="ECO:0000256" key="1">
    <source>
        <dbReference type="ARBA" id="ARBA00004442"/>
    </source>
</evidence>
<reference evidence="8 9" key="1">
    <citation type="submission" date="2019-08" db="EMBL/GenBank/DDBJ databases">
        <title>Parahaliea maris sp. nov., isolated from the surface seawater.</title>
        <authorList>
            <person name="Liu Y."/>
        </authorList>
    </citation>
    <scope>NUCLEOTIDE SEQUENCE [LARGE SCALE GENOMIC DNA]</scope>
    <source>
        <strain evidence="8 9">S2-26</strain>
    </source>
</reference>
<keyword evidence="9" id="KW-1185">Reference proteome</keyword>
<evidence type="ECO:0000256" key="3">
    <source>
        <dbReference type="ARBA" id="ARBA00023237"/>
    </source>
</evidence>
<evidence type="ECO:0000256" key="4">
    <source>
        <dbReference type="RuleBase" id="RU003357"/>
    </source>
</evidence>
<name>A0A5C8ZV78_9GAMM</name>
<gene>
    <name evidence="8" type="ORF">FVW59_11285</name>
</gene>
<dbReference type="InterPro" id="IPR010104">
    <property type="entry name" value="TonB_rcpt_bac"/>
</dbReference>
<protein>
    <submittedName>
        <fullName evidence="8">TonB-dependent receptor</fullName>
    </submittedName>
</protein>
<organism evidence="8 9">
    <name type="scientific">Parahaliea aestuarii</name>
    <dbReference type="NCBI Taxonomy" id="1852021"/>
    <lineage>
        <taxon>Bacteria</taxon>
        <taxon>Pseudomonadati</taxon>
        <taxon>Pseudomonadota</taxon>
        <taxon>Gammaproteobacteria</taxon>
        <taxon>Cellvibrionales</taxon>
        <taxon>Halieaceae</taxon>
        <taxon>Parahaliea</taxon>
    </lineage>
</organism>
<evidence type="ECO:0000256" key="2">
    <source>
        <dbReference type="ARBA" id="ARBA00023136"/>
    </source>
</evidence>
<dbReference type="NCBIfam" id="TIGR01782">
    <property type="entry name" value="TonB-Xanth-Caul"/>
    <property type="match status" value="1"/>
</dbReference>
<accession>A0A5C8ZV78</accession>
<comment type="subcellular location">
    <subcellularLocation>
        <location evidence="1 4">Cell outer membrane</location>
    </subcellularLocation>
</comment>
<evidence type="ECO:0000313" key="9">
    <source>
        <dbReference type="Proteomes" id="UP000321933"/>
    </source>
</evidence>
<dbReference type="InterPro" id="IPR036942">
    <property type="entry name" value="Beta-barrel_TonB_sf"/>
</dbReference>
<evidence type="ECO:0000259" key="7">
    <source>
        <dbReference type="Pfam" id="PF07715"/>
    </source>
</evidence>
<dbReference type="PANTHER" id="PTHR40980:SF3">
    <property type="entry name" value="TONB-DEPENDENT RECEPTOR-LIKE BETA-BARREL DOMAIN-CONTAINING PROTEIN"/>
    <property type="match status" value="1"/>
</dbReference>
<comment type="similarity">
    <text evidence="4">Belongs to the TonB-dependent receptor family.</text>
</comment>
<dbReference type="Gene3D" id="2.40.170.20">
    <property type="entry name" value="TonB-dependent receptor, beta-barrel domain"/>
    <property type="match status" value="1"/>
</dbReference>
<dbReference type="OrthoDB" id="8727862at2"/>
<feature type="domain" description="TonB-dependent receptor plug" evidence="7">
    <location>
        <begin position="62"/>
        <end position="174"/>
    </location>
</feature>
<keyword evidence="4" id="KW-0798">TonB box</keyword>
<dbReference type="InterPro" id="IPR037066">
    <property type="entry name" value="Plug_dom_sf"/>
</dbReference>